<evidence type="ECO:0000313" key="3">
    <source>
        <dbReference type="EMBL" id="ANY77160.1"/>
    </source>
</evidence>
<protein>
    <submittedName>
        <fullName evidence="3">Trans-aconitate 2-methyltransferase</fullName>
    </submittedName>
</protein>
<organism evidence="3">
    <name type="scientific">Microvirga ossetica</name>
    <dbReference type="NCBI Taxonomy" id="1882682"/>
    <lineage>
        <taxon>Bacteria</taxon>
        <taxon>Pseudomonadati</taxon>
        <taxon>Pseudomonadota</taxon>
        <taxon>Alphaproteobacteria</taxon>
        <taxon>Hyphomicrobiales</taxon>
        <taxon>Methylobacteriaceae</taxon>
        <taxon>Microvirga</taxon>
    </lineage>
</organism>
<dbReference type="KEGG" id="moc:BB934_02110"/>
<dbReference type="GO" id="GO:0032259">
    <property type="term" value="P:methylation"/>
    <property type="evidence" value="ECO:0007669"/>
    <property type="project" value="UniProtKB-KW"/>
</dbReference>
<dbReference type="NCBIfam" id="NF002463">
    <property type="entry name" value="PRK01683.1"/>
    <property type="match status" value="1"/>
</dbReference>
<name>A0A1B2EB04_9HYPH</name>
<dbReference type="PANTHER" id="PTHR43861:SF1">
    <property type="entry name" value="TRANS-ACONITATE 2-METHYLTRANSFERASE"/>
    <property type="match status" value="1"/>
</dbReference>
<dbReference type="Pfam" id="PF08242">
    <property type="entry name" value="Methyltransf_12"/>
    <property type="match status" value="1"/>
</dbReference>
<dbReference type="SUPFAM" id="SSF53335">
    <property type="entry name" value="S-adenosyl-L-methionine-dependent methyltransferases"/>
    <property type="match status" value="1"/>
</dbReference>
<proteinExistence type="predicted"/>
<accession>A0A1B2EB04</accession>
<sequence length="303" mass="33748">MIEAAKSSSTMNEDIPLSEWDADQYLKFETERTRPSADLLARVPLTEARRCIDIGCGPGNSTELVLGRFPEAIVTGLDSSPGMLSKARERLGGLTFEETDLTTWWPDERFNLIFASGVLQWLPDQQRILTCLVSFLHDGGCLAVQVPNTVDEPSHRLMEQVASDGPWAGKLSAASVGKHSSGTIDEYYACLQQTGCTFDLWETTYVHPLAGPGAIVDWFKGSDLRRYLKLLTDKERPEFLSRYQAALTKAYPAQTEGKVLLRMPRVFFVVQRSRTRKSIAPWSSDPGTGRRTGRAIEMEPTTV</sequence>
<reference evidence="3" key="1">
    <citation type="submission" date="2016-07" db="EMBL/GenBank/DDBJ databases">
        <title>Microvirga ossetica sp. nov. a new species of rhizobia isolated from root nodules of the legume species Vicia alpestris Steven originated from North Ossetia region in the Caucasus.</title>
        <authorList>
            <person name="Safronova V.I."/>
            <person name="Kuznetsova I.G."/>
            <person name="Sazanova A.L."/>
            <person name="Belimov A."/>
            <person name="Andronov E."/>
            <person name="Osledkin Y.S."/>
            <person name="Onishchuk O.P."/>
            <person name="Kurchak O.N."/>
            <person name="Shaposhnikov A.I."/>
            <person name="Willems A."/>
            <person name="Tikhonovich I.A."/>
        </authorList>
    </citation>
    <scope>NUCLEOTIDE SEQUENCE [LARGE SCALE GENOMIC DNA]</scope>
    <source>
        <strain evidence="3">V5/3M</strain>
    </source>
</reference>
<keyword evidence="3" id="KW-0489">Methyltransferase</keyword>
<feature type="region of interest" description="Disordered" evidence="1">
    <location>
        <begin position="279"/>
        <end position="303"/>
    </location>
</feature>
<dbReference type="InterPro" id="IPR029063">
    <property type="entry name" value="SAM-dependent_MTases_sf"/>
</dbReference>
<dbReference type="PANTHER" id="PTHR43861">
    <property type="entry name" value="TRANS-ACONITATE 2-METHYLTRANSFERASE-RELATED"/>
    <property type="match status" value="1"/>
</dbReference>
<dbReference type="InterPro" id="IPR013217">
    <property type="entry name" value="Methyltransf_12"/>
</dbReference>
<dbReference type="InterPro" id="IPR023149">
    <property type="entry name" value="Trans_acon_MeTrfase_C"/>
</dbReference>
<keyword evidence="3" id="KW-0808">Transferase</keyword>
<dbReference type="CDD" id="cd02440">
    <property type="entry name" value="AdoMet_MTases"/>
    <property type="match status" value="1"/>
</dbReference>
<evidence type="ECO:0000259" key="2">
    <source>
        <dbReference type="Pfam" id="PF08242"/>
    </source>
</evidence>
<feature type="domain" description="Methyltransferase type 12" evidence="2">
    <location>
        <begin position="52"/>
        <end position="142"/>
    </location>
</feature>
<dbReference type="GO" id="GO:0030798">
    <property type="term" value="F:trans-aconitate 2-methyltransferase activity"/>
    <property type="evidence" value="ECO:0007669"/>
    <property type="project" value="InterPro"/>
</dbReference>
<gene>
    <name evidence="3" type="ORF">BB934_02110</name>
</gene>
<dbReference type="EMBL" id="CP016616">
    <property type="protein sequence ID" value="ANY77160.1"/>
    <property type="molecule type" value="Genomic_DNA"/>
</dbReference>
<evidence type="ECO:0000256" key="1">
    <source>
        <dbReference type="SAM" id="MobiDB-lite"/>
    </source>
</evidence>
<dbReference type="Gene3D" id="1.10.150.290">
    <property type="entry name" value="S-adenosyl-L-methionine-dependent methyltransferases"/>
    <property type="match status" value="1"/>
</dbReference>
<dbReference type="Gene3D" id="3.40.50.150">
    <property type="entry name" value="Vaccinia Virus protein VP39"/>
    <property type="match status" value="1"/>
</dbReference>
<dbReference type="AlphaFoldDB" id="A0A1B2EB04"/>